<name>A0A562BWH0_9BURK</name>
<dbReference type="PIRSF" id="PIRSF000102">
    <property type="entry name" value="Lac_mal_DH"/>
    <property type="match status" value="1"/>
</dbReference>
<dbReference type="GO" id="GO:0006108">
    <property type="term" value="P:malate metabolic process"/>
    <property type="evidence" value="ECO:0007669"/>
    <property type="project" value="InterPro"/>
</dbReference>
<feature type="binding site" evidence="7 9">
    <location>
        <position position="132"/>
    </location>
    <ligand>
        <name>substrate</name>
    </ligand>
</feature>
<dbReference type="FunFam" id="3.40.50.720:FF:000010">
    <property type="entry name" value="Malate dehydrogenase"/>
    <property type="match status" value="1"/>
</dbReference>
<dbReference type="InterPro" id="IPR010945">
    <property type="entry name" value="Malate_DH_type2"/>
</dbReference>
<evidence type="ECO:0000259" key="12">
    <source>
        <dbReference type="Pfam" id="PF02866"/>
    </source>
</evidence>
<dbReference type="SUPFAM" id="SSF56327">
    <property type="entry name" value="LDH C-terminal domain-like"/>
    <property type="match status" value="1"/>
</dbReference>
<dbReference type="Gene3D" id="3.90.110.10">
    <property type="entry name" value="Lactate dehydrogenase/glycoside hydrolase, family 4, C-terminal"/>
    <property type="match status" value="1"/>
</dbReference>
<dbReference type="Gene3D" id="3.40.50.720">
    <property type="entry name" value="NAD(P)-binding Rossmann-like Domain"/>
    <property type="match status" value="1"/>
</dbReference>
<dbReference type="Proteomes" id="UP000318141">
    <property type="component" value="Unassembled WGS sequence"/>
</dbReference>
<evidence type="ECO:0000256" key="4">
    <source>
        <dbReference type="ARBA" id="ARBA00022532"/>
    </source>
</evidence>
<feature type="binding site" evidence="7 9">
    <location>
        <position position="163"/>
    </location>
    <ligand>
        <name>substrate</name>
    </ligand>
</feature>
<sequence length="327" mass="35185">MAKAPMRVAVTGAAGQIGYSLLFRIANGDMLGKDQPVILQLLDLPQAQNAVKGVVMELEDCAFPLLAGVVITDDPKVAFKDADVALLVGARPRSKGMERKDLLEANAQIFTVQGKALDEVASRNVKVLVVGNPANTNAYIAMKSAPNLPKENFTAMLRLDHNRALSQIAAKTGKPVSSIEKLFVWGNHSPTMYADYRYATVDGQSVKDLINDHAWNNDVFLPTVGKRGAAIIEARGLSSAASAANAAIDHVRDWVLGSNGKWVTMGIPSDGSYGIPQDVMFGFPVTTANGKYELVKGLEIDAYSQEKINITLKELEEERAGVQHLLG</sequence>
<evidence type="ECO:0000256" key="7">
    <source>
        <dbReference type="HAMAP-Rule" id="MF_01517"/>
    </source>
</evidence>
<evidence type="ECO:0000256" key="9">
    <source>
        <dbReference type="PIRSR" id="PIRSR000102-2"/>
    </source>
</evidence>
<evidence type="ECO:0000256" key="2">
    <source>
        <dbReference type="ARBA" id="ARBA00009613"/>
    </source>
</evidence>
<evidence type="ECO:0000256" key="10">
    <source>
        <dbReference type="PIRSR" id="PIRSR000102-3"/>
    </source>
</evidence>
<comment type="function">
    <text evidence="1 7">Catalyzes the reversible oxidation of malate to oxaloacetate.</text>
</comment>
<feature type="binding site" evidence="7">
    <location>
        <position position="113"/>
    </location>
    <ligand>
        <name>NAD(+)</name>
        <dbReference type="ChEBI" id="CHEBI:57540"/>
    </ligand>
</feature>
<dbReference type="InterPro" id="IPR001557">
    <property type="entry name" value="L-lactate/malate_DH"/>
</dbReference>
<comment type="caution">
    <text evidence="13">The sequence shown here is derived from an EMBL/GenBank/DDBJ whole genome shotgun (WGS) entry which is preliminary data.</text>
</comment>
<evidence type="ECO:0000256" key="5">
    <source>
        <dbReference type="ARBA" id="ARBA00023002"/>
    </source>
</evidence>
<comment type="catalytic activity">
    <reaction evidence="7">
        <text>(S)-malate + NAD(+) = oxaloacetate + NADH + H(+)</text>
        <dbReference type="Rhea" id="RHEA:21432"/>
        <dbReference type="ChEBI" id="CHEBI:15378"/>
        <dbReference type="ChEBI" id="CHEBI:15589"/>
        <dbReference type="ChEBI" id="CHEBI:16452"/>
        <dbReference type="ChEBI" id="CHEBI:57540"/>
        <dbReference type="ChEBI" id="CHEBI:57945"/>
        <dbReference type="EC" id="1.1.1.37"/>
    </reaction>
</comment>
<dbReference type="NCBIfam" id="TIGR01759">
    <property type="entry name" value="MalateDH-SF1"/>
    <property type="match status" value="1"/>
</dbReference>
<dbReference type="InterPro" id="IPR015955">
    <property type="entry name" value="Lactate_DH/Glyco_Ohase_4_C"/>
</dbReference>
<reference evidence="13 14" key="1">
    <citation type="submission" date="2019-07" db="EMBL/GenBank/DDBJ databases">
        <title>Genome sequencing of lignin-degrading bacterial isolates.</title>
        <authorList>
            <person name="Gladden J."/>
        </authorList>
    </citation>
    <scope>NUCLEOTIDE SEQUENCE [LARGE SCALE GENOMIC DNA]</scope>
    <source>
        <strain evidence="13 14">J11</strain>
    </source>
</reference>
<dbReference type="InterPro" id="IPR022383">
    <property type="entry name" value="Lactate/malate_DH_C"/>
</dbReference>
<feature type="binding site" evidence="7 10">
    <location>
        <begin position="130"/>
        <end position="132"/>
    </location>
    <ligand>
        <name>NAD(+)</name>
        <dbReference type="ChEBI" id="CHEBI:57540"/>
    </ligand>
</feature>
<dbReference type="InterPro" id="IPR036291">
    <property type="entry name" value="NAD(P)-bd_dom_sf"/>
</dbReference>
<dbReference type="GO" id="GO:0006099">
    <property type="term" value="P:tricarboxylic acid cycle"/>
    <property type="evidence" value="ECO:0007669"/>
    <property type="project" value="UniProtKB-UniRule"/>
</dbReference>
<evidence type="ECO:0000256" key="3">
    <source>
        <dbReference type="ARBA" id="ARBA00012995"/>
    </source>
</evidence>
<dbReference type="OrthoDB" id="9802969at2"/>
<evidence type="ECO:0000259" key="11">
    <source>
        <dbReference type="Pfam" id="PF00056"/>
    </source>
</evidence>
<dbReference type="EC" id="1.1.1.37" evidence="3 7"/>
<feature type="domain" description="Lactate/malate dehydrogenase N-terminal" evidence="11">
    <location>
        <begin position="6"/>
        <end position="153"/>
    </location>
</feature>
<dbReference type="Pfam" id="PF00056">
    <property type="entry name" value="Ldh_1_N"/>
    <property type="match status" value="1"/>
</dbReference>
<evidence type="ECO:0000313" key="14">
    <source>
        <dbReference type="Proteomes" id="UP000318141"/>
    </source>
</evidence>
<dbReference type="GO" id="GO:0030060">
    <property type="term" value="F:L-malate dehydrogenase (NAD+) activity"/>
    <property type="evidence" value="ECO:0007669"/>
    <property type="project" value="UniProtKB-UniRule"/>
</dbReference>
<gene>
    <name evidence="7" type="primary">mdh</name>
    <name evidence="13" type="ORF">L602_000100000400</name>
</gene>
<feature type="binding site" evidence="7 9">
    <location>
        <position position="93"/>
    </location>
    <ligand>
        <name>substrate</name>
    </ligand>
</feature>
<keyword evidence="4 7" id="KW-0816">Tricarboxylic acid cycle</keyword>
<feature type="binding site" evidence="7 10">
    <location>
        <begin position="12"/>
        <end position="18"/>
    </location>
    <ligand>
        <name>NAD(+)</name>
        <dbReference type="ChEBI" id="CHEBI:57540"/>
    </ligand>
</feature>
<dbReference type="CDD" id="cd01338">
    <property type="entry name" value="MDH_chloroplast-like"/>
    <property type="match status" value="1"/>
</dbReference>
<evidence type="ECO:0000256" key="1">
    <source>
        <dbReference type="ARBA" id="ARBA00003966"/>
    </source>
</evidence>
<feature type="binding site" evidence="7 9">
    <location>
        <position position="99"/>
    </location>
    <ligand>
        <name>substrate</name>
    </ligand>
</feature>
<keyword evidence="5 7" id="KW-0560">Oxidoreductase</keyword>
<feature type="active site" description="Proton acceptor" evidence="7 8">
    <location>
        <position position="188"/>
    </location>
</feature>
<feature type="binding site" evidence="7 10">
    <location>
        <position position="106"/>
    </location>
    <ligand>
        <name>NAD(+)</name>
        <dbReference type="ChEBI" id="CHEBI:57540"/>
    </ligand>
</feature>
<dbReference type="FunFam" id="3.90.110.10:FF:000002">
    <property type="entry name" value="Malate dehydrogenase"/>
    <property type="match status" value="1"/>
</dbReference>
<accession>A0A562BWH0</accession>
<dbReference type="PANTHER" id="PTHR23382">
    <property type="entry name" value="MALATE DEHYDROGENASE"/>
    <property type="match status" value="1"/>
</dbReference>
<proteinExistence type="inferred from homology"/>
<keyword evidence="6 7" id="KW-0520">NAD</keyword>
<evidence type="ECO:0000256" key="6">
    <source>
        <dbReference type="ARBA" id="ARBA00023027"/>
    </source>
</evidence>
<dbReference type="SUPFAM" id="SSF51735">
    <property type="entry name" value="NAD(P)-binding Rossmann-fold domains"/>
    <property type="match status" value="1"/>
</dbReference>
<dbReference type="HAMAP" id="MF_01517">
    <property type="entry name" value="Malate_dehydrog_2"/>
    <property type="match status" value="1"/>
</dbReference>
<dbReference type="AlphaFoldDB" id="A0A562BWH0"/>
<comment type="similarity">
    <text evidence="2 7">Belongs to the LDH/MDH superfamily. MDH type 2 family.</text>
</comment>
<dbReference type="EMBL" id="VLJN01000001">
    <property type="protein sequence ID" value="TWG89150.1"/>
    <property type="molecule type" value="Genomic_DNA"/>
</dbReference>
<dbReference type="InterPro" id="IPR001236">
    <property type="entry name" value="Lactate/malate_DH_N"/>
</dbReference>
<dbReference type="NCBIfam" id="NF003916">
    <property type="entry name" value="PRK05442.1"/>
    <property type="match status" value="1"/>
</dbReference>
<feature type="domain" description="Lactate/malate dehydrogenase C-terminal" evidence="12">
    <location>
        <begin position="158"/>
        <end position="319"/>
    </location>
</feature>
<organism evidence="13 14">
    <name type="scientific">Cupriavidus gilardii J11</name>
    <dbReference type="NCBI Taxonomy" id="936133"/>
    <lineage>
        <taxon>Bacteria</taxon>
        <taxon>Pseudomonadati</taxon>
        <taxon>Pseudomonadota</taxon>
        <taxon>Betaproteobacteria</taxon>
        <taxon>Burkholderiales</taxon>
        <taxon>Burkholderiaceae</taxon>
        <taxon>Cupriavidus</taxon>
    </lineage>
</organism>
<evidence type="ECO:0000313" key="13">
    <source>
        <dbReference type="EMBL" id="TWG89150.1"/>
    </source>
</evidence>
<dbReference type="Pfam" id="PF02866">
    <property type="entry name" value="Ldh_1_C"/>
    <property type="match status" value="1"/>
</dbReference>
<evidence type="ECO:0000256" key="8">
    <source>
        <dbReference type="PIRSR" id="PIRSR000102-1"/>
    </source>
</evidence>
<feature type="binding site" evidence="10">
    <location>
        <position position="43"/>
    </location>
    <ligand>
        <name>NAD(+)</name>
        <dbReference type="ChEBI" id="CHEBI:57540"/>
    </ligand>
</feature>
<keyword evidence="14" id="KW-1185">Reference proteome</keyword>
<protein>
    <recommendedName>
        <fullName evidence="3 7">Malate dehydrogenase</fullName>
        <ecNumber evidence="3 7">1.1.1.37</ecNumber>
    </recommendedName>
</protein>